<feature type="transmembrane region" description="Helical" evidence="1">
    <location>
        <begin position="156"/>
        <end position="178"/>
    </location>
</feature>
<dbReference type="CDD" id="cd00093">
    <property type="entry name" value="HTH_XRE"/>
    <property type="match status" value="1"/>
</dbReference>
<dbReference type="Gene3D" id="1.10.260.40">
    <property type="entry name" value="lambda repressor-like DNA-binding domains"/>
    <property type="match status" value="1"/>
</dbReference>
<protein>
    <submittedName>
        <fullName evidence="3">Helix-turn-helix XRE-family like protein</fullName>
    </submittedName>
</protein>
<feature type="transmembrane region" description="Helical" evidence="1">
    <location>
        <begin position="117"/>
        <end position="136"/>
    </location>
</feature>
<keyword evidence="1" id="KW-0472">Membrane</keyword>
<keyword evidence="1" id="KW-1133">Transmembrane helix</keyword>
<name>A0A8S5R516_9CAUD</name>
<evidence type="ECO:0000259" key="2">
    <source>
        <dbReference type="PROSITE" id="PS50943"/>
    </source>
</evidence>
<dbReference type="SUPFAM" id="SSF47413">
    <property type="entry name" value="lambda repressor-like DNA-binding domains"/>
    <property type="match status" value="1"/>
</dbReference>
<dbReference type="EMBL" id="BK015811">
    <property type="protein sequence ID" value="DAE26177.1"/>
    <property type="molecule type" value="Genomic_DNA"/>
</dbReference>
<dbReference type="InterPro" id="IPR001387">
    <property type="entry name" value="Cro/C1-type_HTH"/>
</dbReference>
<evidence type="ECO:0000256" key="1">
    <source>
        <dbReference type="SAM" id="Phobius"/>
    </source>
</evidence>
<proteinExistence type="predicted"/>
<organism evidence="3">
    <name type="scientific">Siphoviridae sp. ctcMb1</name>
    <dbReference type="NCBI Taxonomy" id="2827276"/>
    <lineage>
        <taxon>Viruses</taxon>
        <taxon>Duplodnaviria</taxon>
        <taxon>Heunggongvirae</taxon>
        <taxon>Uroviricota</taxon>
        <taxon>Caudoviricetes</taxon>
    </lineage>
</organism>
<dbReference type="GO" id="GO:0003677">
    <property type="term" value="F:DNA binding"/>
    <property type="evidence" value="ECO:0007669"/>
    <property type="project" value="InterPro"/>
</dbReference>
<feature type="domain" description="HTH cro/C1-type" evidence="2">
    <location>
        <begin position="18"/>
        <end position="73"/>
    </location>
</feature>
<dbReference type="PROSITE" id="PS50943">
    <property type="entry name" value="HTH_CROC1"/>
    <property type="match status" value="1"/>
</dbReference>
<dbReference type="Pfam" id="PF01381">
    <property type="entry name" value="HTH_3"/>
    <property type="match status" value="1"/>
</dbReference>
<dbReference type="InterPro" id="IPR010982">
    <property type="entry name" value="Lambda_DNA-bd_dom_sf"/>
</dbReference>
<sequence>MSAIQELAPFIGAYHGKIRNAKDHSGMTLEELSEKSGVSFSTVSRLYAGTQADPRLYNSAAICKALGLSLDELFGLENPVGSPENLTKQIHRVELENAKLEAAAALQSAQIRSTHTMCYVLALFCLLLSFTLIACLVTDAQSRNAGLIRDGDLSVTAWACIALIVGSVLASAITFYAIRKERGGKHGVHQV</sequence>
<reference evidence="3" key="1">
    <citation type="journal article" date="2021" name="Proc. Natl. Acad. Sci. U.S.A.">
        <title>A Catalog of Tens of Thousands of Viruses from Human Metagenomes Reveals Hidden Associations with Chronic Diseases.</title>
        <authorList>
            <person name="Tisza M.J."/>
            <person name="Buck C.B."/>
        </authorList>
    </citation>
    <scope>NUCLEOTIDE SEQUENCE</scope>
    <source>
        <strain evidence="3">CtcMb1</strain>
    </source>
</reference>
<accession>A0A8S5R516</accession>
<dbReference type="SMART" id="SM00530">
    <property type="entry name" value="HTH_XRE"/>
    <property type="match status" value="1"/>
</dbReference>
<keyword evidence="1" id="KW-0812">Transmembrane</keyword>
<evidence type="ECO:0000313" key="3">
    <source>
        <dbReference type="EMBL" id="DAE26177.1"/>
    </source>
</evidence>